<dbReference type="EMBL" id="KL363184">
    <property type="protein sequence ID" value="KFD58416.1"/>
    <property type="molecule type" value="Genomic_DNA"/>
</dbReference>
<name>A0A085N727_9BILA</name>
<dbReference type="Proteomes" id="UP000030764">
    <property type="component" value="Unassembled WGS sequence"/>
</dbReference>
<protein>
    <submittedName>
        <fullName evidence="2">Uncharacterized protein</fullName>
    </submittedName>
</protein>
<sequence>MKYGWQRKRAHACLRHICKRRLTLVVCVRPDRRRSSLKGSQILKQRATCGLADRVELSTNGRTGVERATTKWQLANESSEM</sequence>
<reference evidence="2 3" key="1">
    <citation type="journal article" date="2014" name="Nat. Genet.">
        <title>Genome and transcriptome of the porcine whipworm Trichuris suis.</title>
        <authorList>
            <person name="Jex A.R."/>
            <person name="Nejsum P."/>
            <person name="Schwarz E.M."/>
            <person name="Hu L."/>
            <person name="Young N.D."/>
            <person name="Hall R.S."/>
            <person name="Korhonen P.K."/>
            <person name="Liao S."/>
            <person name="Thamsborg S."/>
            <person name="Xia J."/>
            <person name="Xu P."/>
            <person name="Wang S."/>
            <person name="Scheerlinck J.P."/>
            <person name="Hofmann A."/>
            <person name="Sternberg P.W."/>
            <person name="Wang J."/>
            <person name="Gasser R.B."/>
        </authorList>
    </citation>
    <scope>NUCLEOTIDE SEQUENCE [LARGE SCALE GENOMIC DNA]</scope>
    <source>
        <strain evidence="2">DCEP-RM93F</strain>
        <strain evidence="1">DCEP-RM93M</strain>
    </source>
</reference>
<proteinExistence type="predicted"/>
<accession>A0A085N727</accession>
<dbReference type="Proteomes" id="UP000030758">
    <property type="component" value="Unassembled WGS sequence"/>
</dbReference>
<evidence type="ECO:0000313" key="1">
    <source>
        <dbReference type="EMBL" id="KFD58416.1"/>
    </source>
</evidence>
<dbReference type="EMBL" id="KL367541">
    <property type="protein sequence ID" value="KFD65273.1"/>
    <property type="molecule type" value="Genomic_DNA"/>
</dbReference>
<dbReference type="AlphaFoldDB" id="A0A085N727"/>
<evidence type="ECO:0000313" key="3">
    <source>
        <dbReference type="Proteomes" id="UP000030764"/>
    </source>
</evidence>
<gene>
    <name evidence="1" type="ORF">M513_00642</name>
    <name evidence="2" type="ORF">M514_00642</name>
</gene>
<keyword evidence="3" id="KW-1185">Reference proteome</keyword>
<organism evidence="2">
    <name type="scientific">Trichuris suis</name>
    <name type="common">pig whipworm</name>
    <dbReference type="NCBI Taxonomy" id="68888"/>
    <lineage>
        <taxon>Eukaryota</taxon>
        <taxon>Metazoa</taxon>
        <taxon>Ecdysozoa</taxon>
        <taxon>Nematoda</taxon>
        <taxon>Enoplea</taxon>
        <taxon>Dorylaimia</taxon>
        <taxon>Trichinellida</taxon>
        <taxon>Trichuridae</taxon>
        <taxon>Trichuris</taxon>
    </lineage>
</organism>
<evidence type="ECO:0000313" key="2">
    <source>
        <dbReference type="EMBL" id="KFD65273.1"/>
    </source>
</evidence>